<evidence type="ECO:0000259" key="2">
    <source>
        <dbReference type="Pfam" id="PF14949"/>
    </source>
</evidence>
<dbReference type="PANTHER" id="PTHR46536">
    <property type="entry name" value="ARL14 EFFECTOR PROTEIN"/>
    <property type="match status" value="1"/>
</dbReference>
<dbReference type="Proteomes" id="UP000789390">
    <property type="component" value="Unassembled WGS sequence"/>
</dbReference>
<dbReference type="Pfam" id="PF14949">
    <property type="entry name" value="ARF7EP_C"/>
    <property type="match status" value="1"/>
</dbReference>
<sequence>MAISMAMSDTDKFMDKFDPINSNREKRKKMRTQPGSGNESTGNNGGRKNGNNKRDKSNYNDFCISTEHKLTIFKILLAIALGNRVISTMKKDCYFLMEQICEFSFICDCLNDECPGCFFPCPKCRSAKCGTECRGNRRWVLETIAVDGTSEVTKNKHLPPQ</sequence>
<accession>A0A8J2WMM2</accession>
<protein>
    <recommendedName>
        <fullName evidence="2">ARF7 effector protein C-terminal domain-containing protein</fullName>
    </recommendedName>
</protein>
<dbReference type="AlphaFoldDB" id="A0A8J2WMM2"/>
<reference evidence="3" key="1">
    <citation type="submission" date="2021-11" db="EMBL/GenBank/DDBJ databases">
        <authorList>
            <person name="Schell T."/>
        </authorList>
    </citation>
    <scope>NUCLEOTIDE SEQUENCE</scope>
    <source>
        <strain evidence="3">M5</strain>
    </source>
</reference>
<feature type="compositionally biased region" description="Basic and acidic residues" evidence="1">
    <location>
        <begin position="9"/>
        <end position="18"/>
    </location>
</feature>
<evidence type="ECO:0000313" key="4">
    <source>
        <dbReference type="Proteomes" id="UP000789390"/>
    </source>
</evidence>
<keyword evidence="4" id="KW-1185">Reference proteome</keyword>
<feature type="domain" description="ARF7 effector protein C-terminal" evidence="2">
    <location>
        <begin position="104"/>
        <end position="146"/>
    </location>
</feature>
<comment type="caution">
    <text evidence="3">The sequence shown here is derived from an EMBL/GenBank/DDBJ whole genome shotgun (WGS) entry which is preliminary data.</text>
</comment>
<organism evidence="3 4">
    <name type="scientific">Daphnia galeata</name>
    <dbReference type="NCBI Taxonomy" id="27404"/>
    <lineage>
        <taxon>Eukaryota</taxon>
        <taxon>Metazoa</taxon>
        <taxon>Ecdysozoa</taxon>
        <taxon>Arthropoda</taxon>
        <taxon>Crustacea</taxon>
        <taxon>Branchiopoda</taxon>
        <taxon>Diplostraca</taxon>
        <taxon>Cladocera</taxon>
        <taxon>Anomopoda</taxon>
        <taxon>Daphniidae</taxon>
        <taxon>Daphnia</taxon>
    </lineage>
</organism>
<evidence type="ECO:0000256" key="1">
    <source>
        <dbReference type="SAM" id="MobiDB-lite"/>
    </source>
</evidence>
<dbReference type="PANTHER" id="PTHR46536:SF3">
    <property type="entry name" value="ARF7 EFFECTOR PROTEIN C-TERMINAL DOMAIN-CONTAINING PROTEIN"/>
    <property type="match status" value="1"/>
</dbReference>
<dbReference type="EMBL" id="CAKKLH010000288">
    <property type="protein sequence ID" value="CAH0108816.1"/>
    <property type="molecule type" value="Genomic_DNA"/>
</dbReference>
<proteinExistence type="predicted"/>
<gene>
    <name evidence="3" type="ORF">DGAL_LOCUS12221</name>
</gene>
<evidence type="ECO:0000313" key="3">
    <source>
        <dbReference type="EMBL" id="CAH0108816.1"/>
    </source>
</evidence>
<name>A0A8J2WMM2_9CRUS</name>
<feature type="region of interest" description="Disordered" evidence="1">
    <location>
        <begin position="1"/>
        <end position="54"/>
    </location>
</feature>
<dbReference type="OrthoDB" id="5984406at2759"/>
<dbReference type="InterPro" id="IPR029264">
    <property type="entry name" value="ARF7EP_C"/>
</dbReference>